<organism evidence="11 12">
    <name type="scientific">Nocardioides marmoribigeumensis</name>
    <dbReference type="NCBI Taxonomy" id="433649"/>
    <lineage>
        <taxon>Bacteria</taxon>
        <taxon>Bacillati</taxon>
        <taxon>Actinomycetota</taxon>
        <taxon>Actinomycetes</taxon>
        <taxon>Propionibacteriales</taxon>
        <taxon>Nocardioidaceae</taxon>
        <taxon>Nocardioides</taxon>
    </lineage>
</organism>
<keyword evidence="12" id="KW-1185">Reference proteome</keyword>
<dbReference type="Gene3D" id="1.10.287.1700">
    <property type="match status" value="1"/>
</dbReference>
<name>A0ABU2BTW7_9ACTN</name>
<keyword evidence="11" id="KW-0966">Cell projection</keyword>
<keyword evidence="11" id="KW-0282">Flagellum</keyword>
<evidence type="ECO:0000313" key="11">
    <source>
        <dbReference type="EMBL" id="MDR7362072.1"/>
    </source>
</evidence>
<evidence type="ECO:0000256" key="5">
    <source>
        <dbReference type="ARBA" id="ARBA00022475"/>
    </source>
</evidence>
<comment type="similarity">
    <text evidence="2">Belongs to the FliJ family.</text>
</comment>
<dbReference type="InterPro" id="IPR012823">
    <property type="entry name" value="Flagell_FliJ"/>
</dbReference>
<evidence type="ECO:0000256" key="4">
    <source>
        <dbReference type="ARBA" id="ARBA00022448"/>
    </source>
</evidence>
<proteinExistence type="inferred from homology"/>
<evidence type="ECO:0000256" key="1">
    <source>
        <dbReference type="ARBA" id="ARBA00004413"/>
    </source>
</evidence>
<evidence type="ECO:0000313" key="12">
    <source>
        <dbReference type="Proteomes" id="UP001183648"/>
    </source>
</evidence>
<reference evidence="11 12" key="1">
    <citation type="submission" date="2023-07" db="EMBL/GenBank/DDBJ databases">
        <title>Sequencing the genomes of 1000 actinobacteria strains.</title>
        <authorList>
            <person name="Klenk H.-P."/>
        </authorList>
    </citation>
    <scope>NUCLEOTIDE SEQUENCE [LARGE SCALE GENOMIC DNA]</scope>
    <source>
        <strain evidence="11 12">DSM 19426</strain>
    </source>
</reference>
<evidence type="ECO:0000256" key="6">
    <source>
        <dbReference type="ARBA" id="ARBA00022500"/>
    </source>
</evidence>
<evidence type="ECO:0000256" key="10">
    <source>
        <dbReference type="ARBA" id="ARBA00023225"/>
    </source>
</evidence>
<keyword evidence="8" id="KW-0653">Protein transport</keyword>
<keyword evidence="11" id="KW-0969">Cilium</keyword>
<dbReference type="InterPro" id="IPR053716">
    <property type="entry name" value="Flag_assembly_chemotaxis_eff"/>
</dbReference>
<dbReference type="EMBL" id="JAVDYG010000001">
    <property type="protein sequence ID" value="MDR7362072.1"/>
    <property type="molecule type" value="Genomic_DNA"/>
</dbReference>
<evidence type="ECO:0000256" key="2">
    <source>
        <dbReference type="ARBA" id="ARBA00010004"/>
    </source>
</evidence>
<comment type="caution">
    <text evidence="11">The sequence shown here is derived from an EMBL/GenBank/DDBJ whole genome shotgun (WGS) entry which is preliminary data.</text>
</comment>
<keyword evidence="6" id="KW-0145">Chemotaxis</keyword>
<dbReference type="Pfam" id="PF02050">
    <property type="entry name" value="FliJ"/>
    <property type="match status" value="1"/>
</dbReference>
<evidence type="ECO:0000256" key="9">
    <source>
        <dbReference type="ARBA" id="ARBA00023136"/>
    </source>
</evidence>
<sequence length="156" mass="17776">MTTHHDRGLRAVARVREVRERDSRLGLLHALGRVRDQEAHVESLGRALDEAASRSFATLDEFSTARGMLKAMAQALTTAEHDLESRRVVALQAHTRWQADKAAVKAIEHLLDERARLRAEEAARVENREIDDIVSRLHLRQSIRRRADRTHQRGVA</sequence>
<protein>
    <recommendedName>
        <fullName evidence="3">Flagellar FliJ protein</fullName>
    </recommendedName>
</protein>
<dbReference type="RefSeq" id="WP_310301040.1">
    <property type="nucleotide sequence ID" value="NZ_BAAAPS010000008.1"/>
</dbReference>
<keyword evidence="5" id="KW-1003">Cell membrane</keyword>
<evidence type="ECO:0000256" key="3">
    <source>
        <dbReference type="ARBA" id="ARBA00020392"/>
    </source>
</evidence>
<keyword evidence="4" id="KW-0813">Transport</keyword>
<evidence type="ECO:0000256" key="7">
    <source>
        <dbReference type="ARBA" id="ARBA00022795"/>
    </source>
</evidence>
<keyword evidence="7" id="KW-1005">Bacterial flagellum biogenesis</keyword>
<evidence type="ECO:0000256" key="8">
    <source>
        <dbReference type="ARBA" id="ARBA00022927"/>
    </source>
</evidence>
<keyword evidence="9" id="KW-0472">Membrane</keyword>
<keyword evidence="10" id="KW-1006">Bacterial flagellum protein export</keyword>
<gene>
    <name evidence="11" type="ORF">J2S63_001625</name>
</gene>
<dbReference type="Proteomes" id="UP001183648">
    <property type="component" value="Unassembled WGS sequence"/>
</dbReference>
<accession>A0ABU2BTW7</accession>
<comment type="subcellular location">
    <subcellularLocation>
        <location evidence="1">Cell membrane</location>
        <topology evidence="1">Peripheral membrane protein</topology>
        <orientation evidence="1">Cytoplasmic side</orientation>
    </subcellularLocation>
</comment>